<dbReference type="RefSeq" id="WP_146216592.1">
    <property type="nucleotide sequence ID" value="NZ_CAWNXA010000006.1"/>
</dbReference>
<protein>
    <submittedName>
        <fullName evidence="1">Uncharacterized protein</fullName>
    </submittedName>
</protein>
<evidence type="ECO:0000313" key="1">
    <source>
        <dbReference type="EMBL" id="PXV67248.1"/>
    </source>
</evidence>
<gene>
    <name evidence="1" type="ORF">C8D93_106226</name>
</gene>
<proteinExistence type="predicted"/>
<accession>A0A318EBW8</accession>
<organism evidence="1 2">
    <name type="scientific">Sinimarinibacterium flocculans</name>
    <dbReference type="NCBI Taxonomy" id="985250"/>
    <lineage>
        <taxon>Bacteria</taxon>
        <taxon>Pseudomonadati</taxon>
        <taxon>Pseudomonadota</taxon>
        <taxon>Gammaproteobacteria</taxon>
        <taxon>Nevskiales</taxon>
        <taxon>Nevskiaceae</taxon>
        <taxon>Sinimarinibacterium</taxon>
    </lineage>
</organism>
<dbReference type="Proteomes" id="UP000248330">
    <property type="component" value="Unassembled WGS sequence"/>
</dbReference>
<sequence length="96" mass="10660">MNMQQHLDTCKRRAHQIKADHPSLGYMKRLDIAAQEQGFKHYTVLQKLFKLLGPDAAPSRIAIVRAGGNESDSPYRQLTAGVGIAWRSATPATDSR</sequence>
<reference evidence="1 2" key="1">
    <citation type="submission" date="2018-04" db="EMBL/GenBank/DDBJ databases">
        <title>Genomic Encyclopedia of Type Strains, Phase IV (KMG-IV): sequencing the most valuable type-strain genomes for metagenomic binning, comparative biology and taxonomic classification.</title>
        <authorList>
            <person name="Goeker M."/>
        </authorList>
    </citation>
    <scope>NUCLEOTIDE SEQUENCE [LARGE SCALE GENOMIC DNA]</scope>
    <source>
        <strain evidence="1 2">DSM 104150</strain>
    </source>
</reference>
<evidence type="ECO:0000313" key="2">
    <source>
        <dbReference type="Proteomes" id="UP000248330"/>
    </source>
</evidence>
<comment type="caution">
    <text evidence="1">The sequence shown here is derived from an EMBL/GenBank/DDBJ whole genome shotgun (WGS) entry which is preliminary data.</text>
</comment>
<dbReference type="EMBL" id="QICN01000006">
    <property type="protein sequence ID" value="PXV67248.1"/>
    <property type="molecule type" value="Genomic_DNA"/>
</dbReference>
<dbReference type="AlphaFoldDB" id="A0A318EBW8"/>
<keyword evidence="2" id="KW-1185">Reference proteome</keyword>
<name>A0A318EBW8_9GAMM</name>